<evidence type="ECO:0000256" key="1">
    <source>
        <dbReference type="ARBA" id="ARBA00023015"/>
    </source>
</evidence>
<dbReference type="EMBL" id="FZQA01000003">
    <property type="protein sequence ID" value="SNT73411.1"/>
    <property type="molecule type" value="Genomic_DNA"/>
</dbReference>
<evidence type="ECO:0000256" key="2">
    <source>
        <dbReference type="ARBA" id="ARBA00023163"/>
    </source>
</evidence>
<dbReference type="RefSeq" id="WP_089412261.1">
    <property type="nucleotide sequence ID" value="NZ_FZQA01000003.1"/>
</dbReference>
<evidence type="ECO:0000259" key="3">
    <source>
        <dbReference type="PROSITE" id="PS01124"/>
    </source>
</evidence>
<dbReference type="SUPFAM" id="SSF46689">
    <property type="entry name" value="Homeodomain-like"/>
    <property type="match status" value="2"/>
</dbReference>
<dbReference type="InterPro" id="IPR002818">
    <property type="entry name" value="DJ-1/PfpI"/>
</dbReference>
<dbReference type="Pfam" id="PF12833">
    <property type="entry name" value="HTH_18"/>
    <property type="match status" value="1"/>
</dbReference>
<sequence>MMNVAVLFLNGGCASTATLPTEIFCNAGVFWNLVSGEPPRPRFRVTTASLDGEPVRTDRLISLRPERSFRDIASPHLVFVPAGGLELEALAQNGYDIDAVIDRNVETVGWLKRWAEDGAQIAAVCSGVALVAEAGLLDGKPATAHWGLVEQYARRFPRVDWRPEYLVTDAGRFYCGGGINSAADLALYLVEKFCGRETATRCAKALLIEMPRTWQNAFTHFSMRPPHDDERIHRAQGWLQKNYSQVVRIETLAAELGMSARNFIRRFKQATGETPMGYLQSLRIAMAKRLLENGRLTIQEVAQEVGYADLIFFRALFKRHTGTCPNDYRKRFGGQGPQPVV</sequence>
<keyword evidence="5" id="KW-1185">Reference proteome</keyword>
<organism evidence="4 5">
    <name type="scientific">Amphiplicatus metriothermophilus</name>
    <dbReference type="NCBI Taxonomy" id="1519374"/>
    <lineage>
        <taxon>Bacteria</taxon>
        <taxon>Pseudomonadati</taxon>
        <taxon>Pseudomonadota</taxon>
        <taxon>Alphaproteobacteria</taxon>
        <taxon>Parvularculales</taxon>
        <taxon>Parvularculaceae</taxon>
        <taxon>Amphiplicatus</taxon>
    </lineage>
</organism>
<dbReference type="GO" id="GO:0043565">
    <property type="term" value="F:sequence-specific DNA binding"/>
    <property type="evidence" value="ECO:0007669"/>
    <property type="project" value="InterPro"/>
</dbReference>
<feature type="domain" description="HTH araC/xylS-type" evidence="3">
    <location>
        <begin position="233"/>
        <end position="331"/>
    </location>
</feature>
<dbReference type="PROSITE" id="PS01124">
    <property type="entry name" value="HTH_ARAC_FAMILY_2"/>
    <property type="match status" value="1"/>
</dbReference>
<evidence type="ECO:0000313" key="5">
    <source>
        <dbReference type="Proteomes" id="UP000198346"/>
    </source>
</evidence>
<dbReference type="PANTHER" id="PTHR43130">
    <property type="entry name" value="ARAC-FAMILY TRANSCRIPTIONAL REGULATOR"/>
    <property type="match status" value="1"/>
</dbReference>
<dbReference type="OrthoDB" id="9793422at2"/>
<dbReference type="Gene3D" id="1.10.10.60">
    <property type="entry name" value="Homeodomain-like"/>
    <property type="match status" value="2"/>
</dbReference>
<dbReference type="InterPro" id="IPR052158">
    <property type="entry name" value="INH-QAR"/>
</dbReference>
<dbReference type="Pfam" id="PF01965">
    <property type="entry name" value="DJ-1_PfpI"/>
    <property type="match status" value="1"/>
</dbReference>
<dbReference type="AlphaFoldDB" id="A0A239PT00"/>
<protein>
    <submittedName>
        <fullName evidence="4">Transcriptional regulator, AraC family with amidase-like domain</fullName>
    </submittedName>
</protein>
<dbReference type="InterPro" id="IPR018060">
    <property type="entry name" value="HTH_AraC"/>
</dbReference>
<reference evidence="4 5" key="1">
    <citation type="submission" date="2017-07" db="EMBL/GenBank/DDBJ databases">
        <authorList>
            <person name="Sun Z.S."/>
            <person name="Albrecht U."/>
            <person name="Echele G."/>
            <person name="Lee C.C."/>
        </authorList>
    </citation>
    <scope>NUCLEOTIDE SEQUENCE [LARGE SCALE GENOMIC DNA]</scope>
    <source>
        <strain evidence="4 5">CGMCC 1.12710</strain>
    </source>
</reference>
<gene>
    <name evidence="4" type="ORF">SAMN06297382_1798</name>
</gene>
<dbReference type="Proteomes" id="UP000198346">
    <property type="component" value="Unassembled WGS sequence"/>
</dbReference>
<evidence type="ECO:0000313" key="4">
    <source>
        <dbReference type="EMBL" id="SNT73411.1"/>
    </source>
</evidence>
<dbReference type="InterPro" id="IPR029062">
    <property type="entry name" value="Class_I_gatase-like"/>
</dbReference>
<dbReference type="SMART" id="SM00342">
    <property type="entry name" value="HTH_ARAC"/>
    <property type="match status" value="1"/>
</dbReference>
<dbReference type="SUPFAM" id="SSF52317">
    <property type="entry name" value="Class I glutamine amidotransferase-like"/>
    <property type="match status" value="1"/>
</dbReference>
<keyword evidence="2" id="KW-0804">Transcription</keyword>
<dbReference type="CDD" id="cd03138">
    <property type="entry name" value="GATase1_AraC_2"/>
    <property type="match status" value="1"/>
</dbReference>
<dbReference type="GO" id="GO:0003700">
    <property type="term" value="F:DNA-binding transcription factor activity"/>
    <property type="evidence" value="ECO:0007669"/>
    <property type="project" value="InterPro"/>
</dbReference>
<keyword evidence="1" id="KW-0805">Transcription regulation</keyword>
<dbReference type="PANTHER" id="PTHR43130:SF11">
    <property type="entry name" value="TRANSCRIPTIONAL REGULATORY PROTEIN"/>
    <property type="match status" value="1"/>
</dbReference>
<dbReference type="Gene3D" id="3.40.50.880">
    <property type="match status" value="1"/>
</dbReference>
<proteinExistence type="predicted"/>
<dbReference type="InterPro" id="IPR009057">
    <property type="entry name" value="Homeodomain-like_sf"/>
</dbReference>
<accession>A0A239PT00</accession>
<name>A0A239PT00_9PROT</name>